<keyword evidence="2" id="KW-1185">Reference proteome</keyword>
<evidence type="ECO:0000313" key="2">
    <source>
        <dbReference type="Proteomes" id="UP001175271"/>
    </source>
</evidence>
<name>A0AA39HQ02_9BILA</name>
<dbReference type="AlphaFoldDB" id="A0AA39HQ02"/>
<reference evidence="1" key="1">
    <citation type="submission" date="2023-06" db="EMBL/GenBank/DDBJ databases">
        <title>Genomic analysis of the entomopathogenic nematode Steinernema hermaphroditum.</title>
        <authorList>
            <person name="Schwarz E.M."/>
            <person name="Heppert J.K."/>
            <person name="Baniya A."/>
            <person name="Schwartz H.T."/>
            <person name="Tan C.-H."/>
            <person name="Antoshechkin I."/>
            <person name="Sternberg P.W."/>
            <person name="Goodrich-Blair H."/>
            <person name="Dillman A.R."/>
        </authorList>
    </citation>
    <scope>NUCLEOTIDE SEQUENCE</scope>
    <source>
        <strain evidence="1">PS9179</strain>
        <tissue evidence="1">Whole animal</tissue>
    </source>
</reference>
<organism evidence="1 2">
    <name type="scientific">Steinernema hermaphroditum</name>
    <dbReference type="NCBI Taxonomy" id="289476"/>
    <lineage>
        <taxon>Eukaryota</taxon>
        <taxon>Metazoa</taxon>
        <taxon>Ecdysozoa</taxon>
        <taxon>Nematoda</taxon>
        <taxon>Chromadorea</taxon>
        <taxon>Rhabditida</taxon>
        <taxon>Tylenchina</taxon>
        <taxon>Panagrolaimomorpha</taxon>
        <taxon>Strongyloidoidea</taxon>
        <taxon>Steinernematidae</taxon>
        <taxon>Steinernema</taxon>
    </lineage>
</organism>
<proteinExistence type="predicted"/>
<comment type="caution">
    <text evidence="1">The sequence shown here is derived from an EMBL/GenBank/DDBJ whole genome shotgun (WGS) entry which is preliminary data.</text>
</comment>
<dbReference type="EMBL" id="JAUCMV010000003">
    <property type="protein sequence ID" value="KAK0409395.1"/>
    <property type="molecule type" value="Genomic_DNA"/>
</dbReference>
<sequence length="120" mass="13502">MTKPEVISQRESGELMDLSQVTFVATSDYHYQTGKISACFNWFQTGESHLIEEKLEMLKKETIPAALSDSVLEELIDECTKKSGILKAKEKLAKLCEALEKGKDGEEEQVIEEFMKANAL</sequence>
<accession>A0AA39HQ02</accession>
<protein>
    <submittedName>
        <fullName evidence="1">Uncharacterized protein</fullName>
    </submittedName>
</protein>
<evidence type="ECO:0000313" key="1">
    <source>
        <dbReference type="EMBL" id="KAK0409395.1"/>
    </source>
</evidence>
<gene>
    <name evidence="1" type="ORF">QR680_004516</name>
</gene>
<dbReference type="Proteomes" id="UP001175271">
    <property type="component" value="Unassembled WGS sequence"/>
</dbReference>